<dbReference type="Proteomes" id="UP000676853">
    <property type="component" value="Unassembled WGS sequence"/>
</dbReference>
<accession>A0ABS5NDR1</accession>
<dbReference type="RefSeq" id="WP_212554149.1">
    <property type="nucleotide sequence ID" value="NZ_JAGXOE010000034.1"/>
</dbReference>
<keyword evidence="2" id="KW-1185">Reference proteome</keyword>
<reference evidence="1 2" key="1">
    <citation type="submission" date="2021-04" db="EMBL/GenBank/DDBJ databases">
        <title>Whole genome sequence analysis of a thiophenic sulfur metabolizing bacteria.</title>
        <authorList>
            <person name="Akhtar N."/>
            <person name="Akram J."/>
            <person name="Aslam A."/>
        </authorList>
    </citation>
    <scope>NUCLEOTIDE SEQUENCE [LARGE SCALE GENOMIC DNA]</scope>
    <source>
        <strain evidence="1 2">3OW</strain>
    </source>
</reference>
<proteinExistence type="predicted"/>
<gene>
    <name evidence="1" type="ORF">KFZ73_14435</name>
</gene>
<organism evidence="1 2">
    <name type="scientific">Tsukamurella paurometabola</name>
    <name type="common">Corynebacterium paurometabolum</name>
    <dbReference type="NCBI Taxonomy" id="2061"/>
    <lineage>
        <taxon>Bacteria</taxon>
        <taxon>Bacillati</taxon>
        <taxon>Actinomycetota</taxon>
        <taxon>Actinomycetes</taxon>
        <taxon>Mycobacteriales</taxon>
        <taxon>Tsukamurellaceae</taxon>
        <taxon>Tsukamurella</taxon>
    </lineage>
</organism>
<sequence length="72" mass="8360">MSIAEAWKTLLETYPSGDVTIYISESEVKVNVVHDRMMFKKSLDLVVDREREERARNRDIADALMKKDRDGS</sequence>
<name>A0ABS5NDR1_TSUPA</name>
<comment type="caution">
    <text evidence="1">The sequence shown here is derived from an EMBL/GenBank/DDBJ whole genome shotgun (WGS) entry which is preliminary data.</text>
</comment>
<protein>
    <submittedName>
        <fullName evidence="1">Uncharacterized protein</fullName>
    </submittedName>
</protein>
<evidence type="ECO:0000313" key="1">
    <source>
        <dbReference type="EMBL" id="MBS4102431.1"/>
    </source>
</evidence>
<dbReference type="EMBL" id="JAGXOE010000034">
    <property type="protein sequence ID" value="MBS4102431.1"/>
    <property type="molecule type" value="Genomic_DNA"/>
</dbReference>
<evidence type="ECO:0000313" key="2">
    <source>
        <dbReference type="Proteomes" id="UP000676853"/>
    </source>
</evidence>